<dbReference type="Proteomes" id="UP000636187">
    <property type="component" value="Unassembled WGS sequence"/>
</dbReference>
<protein>
    <submittedName>
        <fullName evidence="2">Nif11-like leader peptide family natural product</fullName>
    </submittedName>
</protein>
<accession>A0ABR8HNK8</accession>
<proteinExistence type="predicted"/>
<dbReference type="RefSeq" id="WP_190719577.1">
    <property type="nucleotide sequence ID" value="NZ_JACJSW010000061.1"/>
</dbReference>
<gene>
    <name evidence="2" type="ORF">H6G48_04665</name>
</gene>
<name>A0ABR8HNK8_9CHRO</name>
<sequence>MSQPDVERFYEIARNSEELQAMLGAAEDRDSFVETAVRLGQENGCNFTLDEANEFLNTKKGDAELSEQELEAVAGGRRRGGGCNLNTRLTVCIIVSRKCWVATC</sequence>
<evidence type="ECO:0000313" key="2">
    <source>
        <dbReference type="EMBL" id="MBD2621014.1"/>
    </source>
</evidence>
<dbReference type="Pfam" id="PF07862">
    <property type="entry name" value="Nif11"/>
    <property type="match status" value="1"/>
</dbReference>
<evidence type="ECO:0000313" key="3">
    <source>
        <dbReference type="Proteomes" id="UP000636187"/>
    </source>
</evidence>
<dbReference type="InterPro" id="IPR022516">
    <property type="entry name" value="CHP03798_Ocin"/>
</dbReference>
<keyword evidence="3" id="KW-1185">Reference proteome</keyword>
<dbReference type="NCBIfam" id="TIGR03798">
    <property type="entry name" value="leader_Nif11"/>
    <property type="match status" value="1"/>
</dbReference>
<dbReference type="EMBL" id="JACJSW010000061">
    <property type="protein sequence ID" value="MBD2621014.1"/>
    <property type="molecule type" value="Genomic_DNA"/>
</dbReference>
<comment type="caution">
    <text evidence="2">The sequence shown here is derived from an EMBL/GenBank/DDBJ whole genome shotgun (WGS) entry which is preliminary data.</text>
</comment>
<evidence type="ECO:0000259" key="1">
    <source>
        <dbReference type="Pfam" id="PF07862"/>
    </source>
</evidence>
<feature type="domain" description="Nif11" evidence="1">
    <location>
        <begin position="1"/>
        <end position="51"/>
    </location>
</feature>
<reference evidence="2 3" key="1">
    <citation type="journal article" date="2020" name="ISME J.">
        <title>Comparative genomics reveals insights into cyanobacterial evolution and habitat adaptation.</title>
        <authorList>
            <person name="Chen M.Y."/>
            <person name="Teng W.K."/>
            <person name="Zhao L."/>
            <person name="Hu C.X."/>
            <person name="Zhou Y.K."/>
            <person name="Han B.P."/>
            <person name="Song L.R."/>
            <person name="Shu W.S."/>
        </authorList>
    </citation>
    <scope>NUCLEOTIDE SEQUENCE [LARGE SCALE GENOMIC DNA]</scope>
    <source>
        <strain evidence="2 3">FACHB-1344</strain>
    </source>
</reference>
<dbReference type="InterPro" id="IPR012903">
    <property type="entry name" value="Nif11"/>
</dbReference>
<organism evidence="2 3">
    <name type="scientific">Microcystis flos-aquae FACHB-1344</name>
    <dbReference type="NCBI Taxonomy" id="2692899"/>
    <lineage>
        <taxon>Bacteria</taxon>
        <taxon>Bacillati</taxon>
        <taxon>Cyanobacteriota</taxon>
        <taxon>Cyanophyceae</taxon>
        <taxon>Oscillatoriophycideae</taxon>
        <taxon>Chroococcales</taxon>
        <taxon>Microcystaceae</taxon>
        <taxon>Microcystis</taxon>
    </lineage>
</organism>